<evidence type="ECO:0000313" key="3">
    <source>
        <dbReference type="WBParaSite" id="TCLT_0000504601-mRNA-1"/>
    </source>
</evidence>
<reference evidence="3" key="1">
    <citation type="submission" date="2017-02" db="UniProtKB">
        <authorList>
            <consortium name="WormBaseParasite"/>
        </authorList>
    </citation>
    <scope>IDENTIFICATION</scope>
</reference>
<dbReference type="Proteomes" id="UP000276776">
    <property type="component" value="Unassembled WGS sequence"/>
</dbReference>
<keyword evidence="2" id="KW-1185">Reference proteome</keyword>
<protein>
    <submittedName>
        <fullName evidence="3">Phosphoprotein</fullName>
    </submittedName>
</protein>
<organism evidence="3">
    <name type="scientific">Thelazia callipaeda</name>
    <name type="common">Oriental eyeworm</name>
    <name type="synonym">Parasitic nematode</name>
    <dbReference type="NCBI Taxonomy" id="103827"/>
    <lineage>
        <taxon>Eukaryota</taxon>
        <taxon>Metazoa</taxon>
        <taxon>Ecdysozoa</taxon>
        <taxon>Nematoda</taxon>
        <taxon>Chromadorea</taxon>
        <taxon>Rhabditida</taxon>
        <taxon>Spirurina</taxon>
        <taxon>Spiruromorpha</taxon>
        <taxon>Thelazioidea</taxon>
        <taxon>Thelaziidae</taxon>
        <taxon>Thelazia</taxon>
    </lineage>
</organism>
<evidence type="ECO:0000313" key="1">
    <source>
        <dbReference type="EMBL" id="VDN02235.1"/>
    </source>
</evidence>
<dbReference type="EMBL" id="UYYF01004317">
    <property type="protein sequence ID" value="VDN02235.1"/>
    <property type="molecule type" value="Genomic_DNA"/>
</dbReference>
<name>A0A0N5CXC6_THECL</name>
<gene>
    <name evidence="1" type="ORF">TCLT_LOCUS5035</name>
</gene>
<proteinExistence type="predicted"/>
<reference evidence="1 2" key="2">
    <citation type="submission" date="2018-11" db="EMBL/GenBank/DDBJ databases">
        <authorList>
            <consortium name="Pathogen Informatics"/>
        </authorList>
    </citation>
    <scope>NUCLEOTIDE SEQUENCE [LARGE SCALE GENOMIC DNA]</scope>
</reference>
<accession>A0A0N5CXC6</accession>
<dbReference type="AlphaFoldDB" id="A0A0N5CXC6"/>
<dbReference type="WBParaSite" id="TCLT_0000504601-mRNA-1">
    <property type="protein sequence ID" value="TCLT_0000504601-mRNA-1"/>
    <property type="gene ID" value="TCLT_0000504601"/>
</dbReference>
<sequence length="218" mass="23849">MDVIPDMDDLLNELEAAEASTEKVKLISDLVFHSNNVLLNTGNGLNIIQGDVSNLDHIGETAVSANILSAPKEPEKYLEYDVTSSKHLDNTEIAVRNEKSIICGEHGEKLESVPEKACISYLDSAEINDILNDIITSLTIMESNTSCNANISSTDSGLGERIHDYDDTAFRNSTTMKIKAMEYSDVADLAEEFGQISSVTHKADDKGVNVRSHCRIKS</sequence>
<evidence type="ECO:0000313" key="2">
    <source>
        <dbReference type="Proteomes" id="UP000276776"/>
    </source>
</evidence>